<feature type="compositionally biased region" description="Low complexity" evidence="10">
    <location>
        <begin position="433"/>
        <end position="481"/>
    </location>
</feature>
<evidence type="ECO:0000256" key="3">
    <source>
        <dbReference type="ARBA" id="ARBA00022679"/>
    </source>
</evidence>
<evidence type="ECO:0000313" key="13">
    <source>
        <dbReference type="Proteomes" id="UP000053372"/>
    </source>
</evidence>
<evidence type="ECO:0000259" key="11">
    <source>
        <dbReference type="PROSITE" id="PS50011"/>
    </source>
</evidence>
<evidence type="ECO:0000256" key="7">
    <source>
        <dbReference type="ARBA" id="ARBA00047899"/>
    </source>
</evidence>
<evidence type="ECO:0000256" key="4">
    <source>
        <dbReference type="ARBA" id="ARBA00022741"/>
    </source>
</evidence>
<keyword evidence="13" id="KW-1185">Reference proteome</keyword>
<feature type="compositionally biased region" description="Basic residues" evidence="10">
    <location>
        <begin position="663"/>
        <end position="688"/>
    </location>
</feature>
<dbReference type="PROSITE" id="PS50011">
    <property type="entry name" value="PROTEIN_KINASE_DOM"/>
    <property type="match status" value="1"/>
</dbReference>
<dbReference type="EMBL" id="LMTZ01000133">
    <property type="protein sequence ID" value="KST63750.1"/>
    <property type="molecule type" value="Genomic_DNA"/>
</dbReference>
<dbReference type="InterPro" id="IPR008271">
    <property type="entry name" value="Ser/Thr_kinase_AS"/>
</dbReference>
<feature type="domain" description="Protein kinase" evidence="11">
    <location>
        <begin position="10"/>
        <end position="277"/>
    </location>
</feature>
<protein>
    <recommendedName>
        <fullName evidence="1">non-specific serine/threonine protein kinase</fullName>
        <ecNumber evidence="1">2.7.11.1</ecNumber>
    </recommendedName>
</protein>
<feature type="compositionally biased region" description="Low complexity" evidence="10">
    <location>
        <begin position="392"/>
        <end position="405"/>
    </location>
</feature>
<dbReference type="InterPro" id="IPR011009">
    <property type="entry name" value="Kinase-like_dom_sf"/>
</dbReference>
<keyword evidence="3" id="KW-0808">Transferase</keyword>
<dbReference type="OrthoDB" id="437733at2"/>
<feature type="region of interest" description="Disordered" evidence="10">
    <location>
        <begin position="663"/>
        <end position="730"/>
    </location>
</feature>
<dbReference type="SMART" id="SM00220">
    <property type="entry name" value="S_TKc"/>
    <property type="match status" value="1"/>
</dbReference>
<feature type="compositionally biased region" description="Polar residues" evidence="10">
    <location>
        <begin position="482"/>
        <end position="493"/>
    </location>
</feature>
<dbReference type="AlphaFoldDB" id="A0A0V7ZHN3"/>
<keyword evidence="5" id="KW-0418">Kinase</keyword>
<proteinExistence type="predicted"/>
<dbReference type="PANTHER" id="PTHR24363">
    <property type="entry name" value="SERINE/THREONINE PROTEIN KINASE"/>
    <property type="match status" value="1"/>
</dbReference>
<feature type="compositionally biased region" description="Basic residues" evidence="10">
    <location>
        <begin position="562"/>
        <end position="599"/>
    </location>
</feature>
<feature type="compositionally biased region" description="Polar residues" evidence="10">
    <location>
        <begin position="416"/>
        <end position="432"/>
    </location>
</feature>
<evidence type="ECO:0000256" key="2">
    <source>
        <dbReference type="ARBA" id="ARBA00022527"/>
    </source>
</evidence>
<dbReference type="GO" id="GO:0004674">
    <property type="term" value="F:protein serine/threonine kinase activity"/>
    <property type="evidence" value="ECO:0007669"/>
    <property type="project" value="UniProtKB-KW"/>
</dbReference>
<evidence type="ECO:0000313" key="12">
    <source>
        <dbReference type="EMBL" id="KST63750.1"/>
    </source>
</evidence>
<name>A0A0V7ZHN3_9CYAN</name>
<evidence type="ECO:0000256" key="5">
    <source>
        <dbReference type="ARBA" id="ARBA00022777"/>
    </source>
</evidence>
<keyword evidence="6 9" id="KW-0067">ATP-binding</keyword>
<dbReference type="RefSeq" id="WP_058184344.1">
    <property type="nucleotide sequence ID" value="NZ_LMTZ01000133.1"/>
</dbReference>
<dbReference type="PANTHER" id="PTHR24363:SF0">
    <property type="entry name" value="SERINE_THREONINE KINASE LIKE DOMAIN CONTAINING 1"/>
    <property type="match status" value="1"/>
</dbReference>
<feature type="compositionally biased region" description="Basic residues" evidence="10">
    <location>
        <begin position="696"/>
        <end position="730"/>
    </location>
</feature>
<dbReference type="Gene3D" id="1.10.510.10">
    <property type="entry name" value="Transferase(Phosphotransferase) domain 1"/>
    <property type="match status" value="1"/>
</dbReference>
<dbReference type="InterPro" id="IPR017441">
    <property type="entry name" value="Protein_kinase_ATP_BS"/>
</dbReference>
<dbReference type="CDD" id="cd14014">
    <property type="entry name" value="STKc_PknB_like"/>
    <property type="match status" value="1"/>
</dbReference>
<accession>A0A0V7ZHN3</accession>
<evidence type="ECO:0000256" key="1">
    <source>
        <dbReference type="ARBA" id="ARBA00012513"/>
    </source>
</evidence>
<comment type="catalytic activity">
    <reaction evidence="8">
        <text>L-seryl-[protein] + ATP = O-phospho-L-seryl-[protein] + ADP + H(+)</text>
        <dbReference type="Rhea" id="RHEA:17989"/>
        <dbReference type="Rhea" id="RHEA-COMP:9863"/>
        <dbReference type="Rhea" id="RHEA-COMP:11604"/>
        <dbReference type="ChEBI" id="CHEBI:15378"/>
        <dbReference type="ChEBI" id="CHEBI:29999"/>
        <dbReference type="ChEBI" id="CHEBI:30616"/>
        <dbReference type="ChEBI" id="CHEBI:83421"/>
        <dbReference type="ChEBI" id="CHEBI:456216"/>
        <dbReference type="EC" id="2.7.11.1"/>
    </reaction>
</comment>
<dbReference type="SUPFAM" id="SSF56112">
    <property type="entry name" value="Protein kinase-like (PK-like)"/>
    <property type="match status" value="1"/>
</dbReference>
<feature type="region of interest" description="Disordered" evidence="10">
    <location>
        <begin position="311"/>
        <end position="334"/>
    </location>
</feature>
<evidence type="ECO:0000256" key="9">
    <source>
        <dbReference type="PROSITE-ProRule" id="PRU10141"/>
    </source>
</evidence>
<comment type="catalytic activity">
    <reaction evidence="7">
        <text>L-threonyl-[protein] + ATP = O-phospho-L-threonyl-[protein] + ADP + H(+)</text>
        <dbReference type="Rhea" id="RHEA:46608"/>
        <dbReference type="Rhea" id="RHEA-COMP:11060"/>
        <dbReference type="Rhea" id="RHEA-COMP:11605"/>
        <dbReference type="ChEBI" id="CHEBI:15378"/>
        <dbReference type="ChEBI" id="CHEBI:30013"/>
        <dbReference type="ChEBI" id="CHEBI:30616"/>
        <dbReference type="ChEBI" id="CHEBI:61977"/>
        <dbReference type="ChEBI" id="CHEBI:456216"/>
        <dbReference type="EC" id="2.7.11.1"/>
    </reaction>
</comment>
<gene>
    <name evidence="12" type="ORF">BC008_14955</name>
</gene>
<keyword evidence="4 9" id="KW-0547">Nucleotide-binding</keyword>
<feature type="compositionally biased region" description="Polar residues" evidence="10">
    <location>
        <begin position="532"/>
        <end position="547"/>
    </location>
</feature>
<dbReference type="PROSITE" id="PS00108">
    <property type="entry name" value="PROTEIN_KINASE_ST"/>
    <property type="match status" value="1"/>
</dbReference>
<dbReference type="InterPro" id="IPR000719">
    <property type="entry name" value="Prot_kinase_dom"/>
</dbReference>
<evidence type="ECO:0000256" key="6">
    <source>
        <dbReference type="ARBA" id="ARBA00022840"/>
    </source>
</evidence>
<reference evidence="12 13" key="1">
    <citation type="journal article" date="2015" name="Genome Announc.">
        <title>Draft Genome of the Euendolithic (true boring) Cyanobacterium Mastigocoleus testarum strain BC008.</title>
        <authorList>
            <person name="Guida B.S."/>
            <person name="Garcia-Pichel F."/>
        </authorList>
    </citation>
    <scope>NUCLEOTIDE SEQUENCE [LARGE SCALE GENOMIC DNA]</scope>
    <source>
        <strain evidence="12 13">BC008</strain>
    </source>
</reference>
<keyword evidence="2" id="KW-0723">Serine/threonine-protein kinase</keyword>
<feature type="region of interest" description="Disordered" evidence="10">
    <location>
        <begin position="383"/>
        <end position="608"/>
    </location>
</feature>
<dbReference type="Pfam" id="PF00069">
    <property type="entry name" value="Pkinase"/>
    <property type="match status" value="1"/>
</dbReference>
<evidence type="ECO:0000256" key="10">
    <source>
        <dbReference type="SAM" id="MobiDB-lite"/>
    </source>
</evidence>
<organism evidence="12 13">
    <name type="scientific">Mastigocoleus testarum BC008</name>
    <dbReference type="NCBI Taxonomy" id="371196"/>
    <lineage>
        <taxon>Bacteria</taxon>
        <taxon>Bacillati</taxon>
        <taxon>Cyanobacteriota</taxon>
        <taxon>Cyanophyceae</taxon>
        <taxon>Nostocales</taxon>
        <taxon>Hapalosiphonaceae</taxon>
        <taxon>Mastigocoleus</taxon>
    </lineage>
</organism>
<dbReference type="PROSITE" id="PS00107">
    <property type="entry name" value="PROTEIN_KINASE_ATP"/>
    <property type="match status" value="1"/>
</dbReference>
<dbReference type="EC" id="2.7.11.1" evidence="1"/>
<sequence>MNTKLLNNRYQIIKVLGAGGFGETFLAEDTYMPSGRRCVIKKLKTIAGDPQTYNQVKQRFEREAATLELLGEGSDQIPKLYAYFSEKGLFYLVQEWIQGQTLTEIVETKGIFPESQVRKILLSLIPVLNYIHTRGIIHRDIKPDNIILSAFDGKPVLIDFGAVKETIRTITASPKHFSESLVIGTPGYMPSEQAIGRPVYASDIYSLGLTAIFLLTGKTPQDLQSDRETGEIFWQEYAPDVSPELAQILDRAVRIHAADRFTTVNKMLYALESEATIPPSTIAVKPDTANQKILAANPAVNPNVVRPNQQTRIVSSEPTTGAVAKSSSNSTPRNWQKIPAIFGSLILGGLIGGFGISNFNRQQIFPQKSVDAPGVLPEVRLVEGEPLPTPSPQTQSPSSRPTTSKTDNKNKAVTPRTGSVNNPSVPKQSSPVNPRSPSTNSQSSPTNSQSSPNKNQNPPLTSRSEGVDSRSSSVDRPSANSQSPSLNNESIDNGSIPVIPENAQPPGIINPQGRQKPPVILPGVREPLLPSPSRNQNPQTGRNNNPQFPHPPGIKLGERAKIKYGRKPRYERRPRLRRKPRHKIKTRYRGRRKPRSRNPHRVESKYLSEPGQVSTPIYILKPRDISEAKKVLESEGNRIKSRYITTPGYISKPGYKIKLRSKPRYRRRSRVRRKPRLSRKPRYGRKPRSLSEARYRRQQRKISRAQHRIRGRQRRQQRRISRAKRRVRSR</sequence>
<dbReference type="Proteomes" id="UP000053372">
    <property type="component" value="Unassembled WGS sequence"/>
</dbReference>
<dbReference type="GO" id="GO:0005524">
    <property type="term" value="F:ATP binding"/>
    <property type="evidence" value="ECO:0007669"/>
    <property type="project" value="UniProtKB-UniRule"/>
</dbReference>
<feature type="binding site" evidence="9">
    <location>
        <position position="42"/>
    </location>
    <ligand>
        <name>ATP</name>
        <dbReference type="ChEBI" id="CHEBI:30616"/>
    </ligand>
</feature>
<comment type="caution">
    <text evidence="12">The sequence shown here is derived from an EMBL/GenBank/DDBJ whole genome shotgun (WGS) entry which is preliminary data.</text>
</comment>
<dbReference type="Gene3D" id="3.30.200.20">
    <property type="entry name" value="Phosphorylase Kinase, domain 1"/>
    <property type="match status" value="1"/>
</dbReference>
<evidence type="ECO:0000256" key="8">
    <source>
        <dbReference type="ARBA" id="ARBA00048679"/>
    </source>
</evidence>